<dbReference type="InterPro" id="IPR050661">
    <property type="entry name" value="BglG_antiterminators"/>
</dbReference>
<keyword evidence="5" id="KW-1185">Reference proteome</keyword>
<reference evidence="4 5" key="1">
    <citation type="submission" date="2024-03" db="EMBL/GenBank/DDBJ databases">
        <title>The Genome Sequence of Enterococcus sp. DIV2402.</title>
        <authorList>
            <consortium name="The Broad Institute Genomics Platform"/>
            <consortium name="The Broad Institute Microbial Omics Core"/>
            <consortium name="The Broad Institute Genomic Center for Infectious Diseases"/>
            <person name="Earl A."/>
            <person name="Manson A."/>
            <person name="Gilmore M."/>
            <person name="Schwartman J."/>
            <person name="Shea T."/>
            <person name="Abouelleil A."/>
            <person name="Cao P."/>
            <person name="Chapman S."/>
            <person name="Cusick C."/>
            <person name="Young S."/>
            <person name="Neafsey D."/>
            <person name="Nusbaum C."/>
            <person name="Birren B."/>
        </authorList>
    </citation>
    <scope>NUCLEOTIDE SEQUENCE [LARGE SCALE GENOMIC DNA]</scope>
    <source>
        <strain evidence="4 5">DIV2402</strain>
    </source>
</reference>
<dbReference type="RefSeq" id="WP_243430627.1">
    <property type="nucleotide sequence ID" value="NZ_CP147251.1"/>
</dbReference>
<proteinExistence type="predicted"/>
<dbReference type="Pfam" id="PF05043">
    <property type="entry name" value="Mga"/>
    <property type="match status" value="1"/>
</dbReference>
<evidence type="ECO:0000313" key="5">
    <source>
        <dbReference type="Proteomes" id="UP000664701"/>
    </source>
</evidence>
<dbReference type="Proteomes" id="UP000664701">
    <property type="component" value="Chromosome"/>
</dbReference>
<evidence type="ECO:0000256" key="1">
    <source>
        <dbReference type="ARBA" id="ARBA00023015"/>
    </source>
</evidence>
<gene>
    <name evidence="4" type="ORF">DOK78_002676</name>
</gene>
<name>A0ABZ2SSK4_9ENTE</name>
<dbReference type="PANTHER" id="PTHR30185">
    <property type="entry name" value="CRYPTIC BETA-GLUCOSIDE BGL OPERON ANTITERMINATOR"/>
    <property type="match status" value="1"/>
</dbReference>
<evidence type="ECO:0000259" key="3">
    <source>
        <dbReference type="Pfam" id="PF05043"/>
    </source>
</evidence>
<evidence type="ECO:0000256" key="2">
    <source>
        <dbReference type="ARBA" id="ARBA00023163"/>
    </source>
</evidence>
<keyword evidence="2" id="KW-0804">Transcription</keyword>
<feature type="domain" description="Mga helix-turn-helix" evidence="3">
    <location>
        <begin position="86"/>
        <end position="155"/>
    </location>
</feature>
<sequence length="515" mass="60766">MTINTFSLYVANRVQEAHQIKIDLLANKTNRSSATIRRAIHTLNDYLPLNKQFIVTESTIINQLSYTEFVHFIQELTISDFSTTGEERLQFLLCLSMTNDFTNFSKLYELLEISQSTKKKDRPIFSQLLQQAGLTLHSFRGKGVSIIGDELTLRIKAALILSKIIEIDEENKIVPRQANNPCEQLLYSLINNLFDPIAEESSLHQFINKHALTLNYTSMKFLYVYYSLSLRRQQLTHFIDHRNNVPVKIHEYRLFHHEQEDFALSMILASLDNHGKIMYPNDSLVITCRTQLFSYVEDRIHTTFYSKEQLARNLDQYLYKCIMRHFLNYDFYDNKLDDVKKEFSFLYQLVEYCYQRYLSKKITLDEHQLSTLTLIFREHVLKNKIAGRNLKKIVIITNSAKEKSNFFSQQLLYYFDTQVIAILNINELYQLKYLKFDNLMTFSNRISTILNENGFPNIKVNYYFHPTDIDYLTKLNFSNNSHRKLIAADFVSEIQQCPSESLSHYLKDTYPNFFV</sequence>
<keyword evidence="1" id="KW-0805">Transcription regulation</keyword>
<dbReference type="InterPro" id="IPR007737">
    <property type="entry name" value="Mga_HTH"/>
</dbReference>
<organism evidence="4 5">
    <name type="scientific">Candidatus Enterococcus lowellii</name>
    <dbReference type="NCBI Taxonomy" id="2230877"/>
    <lineage>
        <taxon>Bacteria</taxon>
        <taxon>Bacillati</taxon>
        <taxon>Bacillota</taxon>
        <taxon>Bacilli</taxon>
        <taxon>Lactobacillales</taxon>
        <taxon>Enterococcaceae</taxon>
        <taxon>Enterococcus</taxon>
    </lineage>
</organism>
<dbReference type="PANTHER" id="PTHR30185:SF18">
    <property type="entry name" value="TRANSCRIPTIONAL REGULATOR MTLR"/>
    <property type="match status" value="1"/>
</dbReference>
<evidence type="ECO:0000313" key="4">
    <source>
        <dbReference type="EMBL" id="WYJ78020.1"/>
    </source>
</evidence>
<dbReference type="EMBL" id="CP147251">
    <property type="protein sequence ID" value="WYJ78020.1"/>
    <property type="molecule type" value="Genomic_DNA"/>
</dbReference>
<protein>
    <recommendedName>
        <fullName evidence="3">Mga helix-turn-helix domain-containing protein</fullName>
    </recommendedName>
</protein>
<accession>A0ABZ2SSK4</accession>